<accession>A0A645FBB9</accession>
<feature type="compositionally biased region" description="Basic residues" evidence="1">
    <location>
        <begin position="208"/>
        <end position="229"/>
    </location>
</feature>
<organism evidence="2">
    <name type="scientific">bioreactor metagenome</name>
    <dbReference type="NCBI Taxonomy" id="1076179"/>
    <lineage>
        <taxon>unclassified sequences</taxon>
        <taxon>metagenomes</taxon>
        <taxon>ecological metagenomes</taxon>
    </lineage>
</organism>
<proteinExistence type="predicted"/>
<comment type="caution">
    <text evidence="2">The sequence shown here is derived from an EMBL/GenBank/DDBJ whole genome shotgun (WGS) entry which is preliminary data.</text>
</comment>
<feature type="region of interest" description="Disordered" evidence="1">
    <location>
        <begin position="111"/>
        <end position="137"/>
    </location>
</feature>
<sequence length="271" mass="30942">MTVGRPHVTRGGFSLQQELLHIHNPERPIDRVRKEHALRRIHNPAQLEWSILLSHRPSPFARGEILGRHAITVSDLMESVVHSGGSEAGRSIRTDQSPSDMSGELIRVRVTGGVQHRPRHDKKSLVAHPRTPADPPRNGIVAVIRRIGVIAQSVLFEDINTSCFLSRLPRLIQGGQQNGSENRDDRDHNQQFNQRESRSPGKPGERSRRGKKEQRKSRCNKRLVTRQRHLAAENHDHNQQFSQRKKSSHTPPFLYERTVIIVLRESYIAIL</sequence>
<evidence type="ECO:0000313" key="2">
    <source>
        <dbReference type="EMBL" id="MPN11601.1"/>
    </source>
</evidence>
<dbReference type="EMBL" id="VSSQ01057829">
    <property type="protein sequence ID" value="MPN11601.1"/>
    <property type="molecule type" value="Genomic_DNA"/>
</dbReference>
<evidence type="ECO:0000256" key="1">
    <source>
        <dbReference type="SAM" id="MobiDB-lite"/>
    </source>
</evidence>
<dbReference type="AlphaFoldDB" id="A0A645FBB9"/>
<gene>
    <name evidence="2" type="ORF">SDC9_158904</name>
</gene>
<protein>
    <submittedName>
        <fullName evidence="2">Uncharacterized protein</fullName>
    </submittedName>
</protein>
<feature type="compositionally biased region" description="Basic and acidic residues" evidence="1">
    <location>
        <begin position="181"/>
        <end position="207"/>
    </location>
</feature>
<name>A0A645FBB9_9ZZZZ</name>
<reference evidence="2" key="1">
    <citation type="submission" date="2019-08" db="EMBL/GenBank/DDBJ databases">
        <authorList>
            <person name="Kucharzyk K."/>
            <person name="Murdoch R.W."/>
            <person name="Higgins S."/>
            <person name="Loffler F."/>
        </authorList>
    </citation>
    <scope>NUCLEOTIDE SEQUENCE</scope>
</reference>
<feature type="region of interest" description="Disordered" evidence="1">
    <location>
        <begin position="84"/>
        <end position="103"/>
    </location>
</feature>
<feature type="region of interest" description="Disordered" evidence="1">
    <location>
        <begin position="175"/>
        <end position="249"/>
    </location>
</feature>